<keyword evidence="3 8" id="KW-0812">Transmembrane</keyword>
<protein>
    <recommendedName>
        <fullName evidence="10">Cytochrome b561 domain-containing protein</fullName>
    </recommendedName>
</protein>
<keyword evidence="4" id="KW-0249">Electron transport</keyword>
<reference evidence="11 14" key="2">
    <citation type="submission" date="2019-08" db="EMBL/GenBank/DDBJ databases">
        <title>The genome sequence of a newly discovered highly antifungal drug resistant Aspergillus species, Aspergillus tanneri NIH 1004.</title>
        <authorList>
            <person name="Mounaud S."/>
            <person name="Singh I."/>
            <person name="Joardar V."/>
            <person name="Pakala S."/>
            <person name="Pakala S."/>
            <person name="Venepally P."/>
            <person name="Chung J.K."/>
            <person name="Losada L."/>
            <person name="Nierman W.C."/>
        </authorList>
    </citation>
    <scope>NUCLEOTIDE SEQUENCE [LARGE SCALE GENOMIC DNA]</scope>
    <source>
        <strain evidence="11 14">NIH1004</strain>
    </source>
</reference>
<keyword evidence="5 8" id="KW-1133">Transmembrane helix</keyword>
<dbReference type="GeneID" id="54332090"/>
<proteinExistence type="predicted"/>
<evidence type="ECO:0000259" key="10">
    <source>
        <dbReference type="SMART" id="SM00665"/>
    </source>
</evidence>
<dbReference type="Pfam" id="PF16010">
    <property type="entry name" value="CDH-cyt"/>
    <property type="match status" value="1"/>
</dbReference>
<feature type="transmembrane region" description="Helical" evidence="8">
    <location>
        <begin position="364"/>
        <end position="384"/>
    </location>
</feature>
<dbReference type="Gene3D" id="2.60.40.1210">
    <property type="entry name" value="Cellobiose dehydrogenase, cytochrome domain"/>
    <property type="match status" value="1"/>
</dbReference>
<dbReference type="VEuPathDB" id="FungiDB:EYZ11_006694"/>
<dbReference type="OrthoDB" id="19261at2759"/>
<keyword evidence="2" id="KW-0813">Transport</keyword>
<feature type="transmembrane region" description="Helical" evidence="8">
    <location>
        <begin position="390"/>
        <end position="412"/>
    </location>
</feature>
<feature type="compositionally biased region" description="Basic and acidic residues" evidence="7">
    <location>
        <begin position="453"/>
        <end position="470"/>
    </location>
</feature>
<dbReference type="SMART" id="SM00665">
    <property type="entry name" value="B561"/>
    <property type="match status" value="1"/>
</dbReference>
<keyword evidence="6 8" id="KW-0472">Membrane</keyword>
<evidence type="ECO:0000256" key="9">
    <source>
        <dbReference type="SAM" id="SignalP"/>
    </source>
</evidence>
<feature type="domain" description="Cytochrome b561" evidence="10">
    <location>
        <begin position="264"/>
        <end position="381"/>
    </location>
</feature>
<dbReference type="STRING" id="1220188.A0A4S3JF61"/>
<organism evidence="12 13">
    <name type="scientific">Aspergillus tanneri</name>
    <dbReference type="NCBI Taxonomy" id="1220188"/>
    <lineage>
        <taxon>Eukaryota</taxon>
        <taxon>Fungi</taxon>
        <taxon>Dikarya</taxon>
        <taxon>Ascomycota</taxon>
        <taxon>Pezizomycotina</taxon>
        <taxon>Eurotiomycetes</taxon>
        <taxon>Eurotiomycetidae</taxon>
        <taxon>Eurotiales</taxon>
        <taxon>Aspergillaceae</taxon>
        <taxon>Aspergillus</taxon>
        <taxon>Aspergillus subgen. Circumdati</taxon>
    </lineage>
</organism>
<sequence length="470" mass="52039">MLYVVSYSLRVILVPVLLVASVITAAEPVQYCRFGHNIQSQDADVDFCLGVAMHQNASSKNYDMYLTMTVTRSSSLGWTAIGTGSSMAGSLMFILYGDPYANEPPTVSIRTVEGHHQPQLVSQADMGAADVRLLQASWVPASIAESELSTRGASPVSVAKLAIVCYSCEQWPGASISASAVSQPWIWAWNDEQEFAVYSHDAHLDAHKHDAGNGGWGRFYIDMARSINKEVYPPSLPQIRPHVRIIGASDSPRGTGWMGWLGPIHGLLLGTAYLILLPIGVVAMRCGLAKSFKYHWIIQLVGSVFIWSGVLLGILQSRRLDTTHQWIGITVAICSLVQILLGWRHHVVFMKTKRRQWASHSHIWLGRGFLIFGWGNIITGIVLAGHSLKWTAIASSVVTVDALVLIGCTWVLKRRMRGESPQAPHLSRLPPWKSQREEYFVLTAADEDEDDDRSSRDIQESPMLTRKDID</sequence>
<dbReference type="InterPro" id="IPR006593">
    <property type="entry name" value="Cyt_b561/ferric_Rdtase_TM"/>
</dbReference>
<dbReference type="AlphaFoldDB" id="A0A4S3JF61"/>
<evidence type="ECO:0000313" key="14">
    <source>
        <dbReference type="Proteomes" id="UP000324241"/>
    </source>
</evidence>
<dbReference type="CDD" id="cd08760">
    <property type="entry name" value="Cyt_b561_FRRS1_like"/>
    <property type="match status" value="1"/>
</dbReference>
<feature type="transmembrane region" description="Helical" evidence="8">
    <location>
        <begin position="257"/>
        <end position="284"/>
    </location>
</feature>
<dbReference type="Proteomes" id="UP000324241">
    <property type="component" value="Unassembled WGS sequence"/>
</dbReference>
<dbReference type="PANTHER" id="PTHR47797">
    <property type="entry name" value="DEHYDROGENASE, PUTATIVE (AFU_ORTHOLOGUE AFUA_8G05805)-RELATED"/>
    <property type="match status" value="1"/>
</dbReference>
<feature type="transmembrane region" description="Helical" evidence="8">
    <location>
        <begin position="296"/>
        <end position="314"/>
    </location>
</feature>
<comment type="caution">
    <text evidence="12">The sequence shown here is derived from an EMBL/GenBank/DDBJ whole genome shotgun (WGS) entry which is preliminary data.</text>
</comment>
<feature type="chain" id="PRO_5033832768" description="Cytochrome b561 domain-containing protein" evidence="9">
    <location>
        <begin position="27"/>
        <end position="470"/>
    </location>
</feature>
<dbReference type="CDD" id="cd09630">
    <property type="entry name" value="CDH_like_cytochrome"/>
    <property type="match status" value="1"/>
</dbReference>
<evidence type="ECO:0000256" key="8">
    <source>
        <dbReference type="SAM" id="Phobius"/>
    </source>
</evidence>
<gene>
    <name evidence="11" type="ORF">ATNIH1004_009388</name>
    <name evidence="12" type="ORF">EYZ11_006694</name>
</gene>
<evidence type="ECO:0000256" key="2">
    <source>
        <dbReference type="ARBA" id="ARBA00022448"/>
    </source>
</evidence>
<reference evidence="12 13" key="1">
    <citation type="submission" date="2019-03" db="EMBL/GenBank/DDBJ databases">
        <title>The genome sequence of a newly discovered highly antifungal drug resistant Aspergillus species, Aspergillus tanneri NIH 1004.</title>
        <authorList>
            <person name="Mounaud S."/>
            <person name="Singh I."/>
            <person name="Joardar V."/>
            <person name="Pakala S."/>
            <person name="Pakala S."/>
            <person name="Venepally P."/>
            <person name="Hoover J."/>
            <person name="Nierman W."/>
            <person name="Chung J."/>
            <person name="Losada L."/>
        </authorList>
    </citation>
    <scope>NUCLEOTIDE SEQUENCE [LARGE SCALE GENOMIC DNA]</scope>
    <source>
        <strain evidence="12 13">NIH1004</strain>
    </source>
</reference>
<evidence type="ECO:0000313" key="13">
    <source>
        <dbReference type="Proteomes" id="UP000308092"/>
    </source>
</evidence>
<evidence type="ECO:0000313" key="12">
    <source>
        <dbReference type="EMBL" id="THC93842.1"/>
    </source>
</evidence>
<evidence type="ECO:0000256" key="5">
    <source>
        <dbReference type="ARBA" id="ARBA00022989"/>
    </source>
</evidence>
<evidence type="ECO:0000256" key="4">
    <source>
        <dbReference type="ARBA" id="ARBA00022982"/>
    </source>
</evidence>
<feature type="signal peptide" evidence="9">
    <location>
        <begin position="1"/>
        <end position="26"/>
    </location>
</feature>
<evidence type="ECO:0000256" key="6">
    <source>
        <dbReference type="ARBA" id="ARBA00023136"/>
    </source>
</evidence>
<dbReference type="RefSeq" id="XP_033424532.1">
    <property type="nucleotide sequence ID" value="XM_033573980.1"/>
</dbReference>
<evidence type="ECO:0000313" key="11">
    <source>
        <dbReference type="EMBL" id="KAA8645171.1"/>
    </source>
</evidence>
<dbReference type="Gene3D" id="1.20.120.1770">
    <property type="match status" value="1"/>
</dbReference>
<dbReference type="EMBL" id="QUQM01000006">
    <property type="protein sequence ID" value="KAA8645171.1"/>
    <property type="molecule type" value="Genomic_DNA"/>
</dbReference>
<feature type="region of interest" description="Disordered" evidence="7">
    <location>
        <begin position="444"/>
        <end position="470"/>
    </location>
</feature>
<comment type="subcellular location">
    <subcellularLocation>
        <location evidence="1">Membrane</location>
    </subcellularLocation>
</comment>
<dbReference type="SUPFAM" id="SSF49344">
    <property type="entry name" value="CBD9-like"/>
    <property type="match status" value="1"/>
</dbReference>
<dbReference type="GO" id="GO:0016020">
    <property type="term" value="C:membrane"/>
    <property type="evidence" value="ECO:0007669"/>
    <property type="project" value="UniProtKB-SubCell"/>
</dbReference>
<dbReference type="EMBL" id="SOSA01000241">
    <property type="protein sequence ID" value="THC93842.1"/>
    <property type="molecule type" value="Genomic_DNA"/>
</dbReference>
<dbReference type="InterPro" id="IPR015920">
    <property type="entry name" value="Cellobiose_DH-like_cyt"/>
</dbReference>
<name>A0A4S3JF61_9EURO</name>
<evidence type="ECO:0000256" key="7">
    <source>
        <dbReference type="SAM" id="MobiDB-lite"/>
    </source>
</evidence>
<evidence type="ECO:0000256" key="3">
    <source>
        <dbReference type="ARBA" id="ARBA00022692"/>
    </source>
</evidence>
<dbReference type="Proteomes" id="UP000308092">
    <property type="component" value="Unassembled WGS sequence"/>
</dbReference>
<accession>A0A4S3JF61</accession>
<evidence type="ECO:0000256" key="1">
    <source>
        <dbReference type="ARBA" id="ARBA00004370"/>
    </source>
</evidence>
<keyword evidence="9" id="KW-0732">Signal</keyword>
<dbReference type="PANTHER" id="PTHR47797:SF3">
    <property type="entry name" value="CYTOCHROME B561 DOMAIN-CONTAINING PROTEIN"/>
    <property type="match status" value="1"/>
</dbReference>
<keyword evidence="13" id="KW-1185">Reference proteome</keyword>
<feature type="transmembrane region" description="Helical" evidence="8">
    <location>
        <begin position="326"/>
        <end position="343"/>
    </location>
</feature>